<protein>
    <submittedName>
        <fullName evidence="3">Uncharacterized protein</fullName>
    </submittedName>
</protein>
<dbReference type="RefSeq" id="WP_055257402.1">
    <property type="nucleotide sequence ID" value="NZ_BCMV01000044.1"/>
</dbReference>
<keyword evidence="2" id="KW-1133">Transmembrane helix</keyword>
<feature type="compositionally biased region" description="Polar residues" evidence="1">
    <location>
        <begin position="69"/>
        <end position="81"/>
    </location>
</feature>
<keyword evidence="4" id="KW-1185">Reference proteome</keyword>
<dbReference type="Proteomes" id="UP000095488">
    <property type="component" value="Unassembled WGS sequence"/>
</dbReference>
<name>A0ABM9UMS1_SARVE</name>
<comment type="caution">
    <text evidence="3">The sequence shown here is derived from an EMBL/GenBank/DDBJ whole genome shotgun (WGS) entry which is preliminary data.</text>
</comment>
<proteinExistence type="predicted"/>
<feature type="region of interest" description="Disordered" evidence="1">
    <location>
        <begin position="62"/>
        <end position="86"/>
    </location>
</feature>
<evidence type="ECO:0000313" key="3">
    <source>
        <dbReference type="EMBL" id="CUN57027.1"/>
    </source>
</evidence>
<reference evidence="3 4" key="1">
    <citation type="submission" date="2015-09" db="EMBL/GenBank/DDBJ databases">
        <authorList>
            <consortium name="Pathogen Informatics"/>
        </authorList>
    </citation>
    <scope>NUCLEOTIDE SEQUENCE [LARGE SCALE GENOMIC DNA]</scope>
    <source>
        <strain evidence="3 4">2789STDY5834858</strain>
    </source>
</reference>
<keyword evidence="2" id="KW-0472">Membrane</keyword>
<evidence type="ECO:0000256" key="2">
    <source>
        <dbReference type="SAM" id="Phobius"/>
    </source>
</evidence>
<sequence>MDNFFSNDSTTSYTNIFIYLDSILINGLSSVFLNGYIQKRTITKTIDNYISGKIDDGLKTHDHNEYSKSKQVNKQSITPRSNDSHIKSKNNVNYCCDEDFRNESLEGRRNVRFQESNETIYTYFSLHRELYEYMNYYNIIKNNITKDNIMNVSFNSGDYIEIKGEITCVSLVCYLDYLITIIDSFNTSENVNLLDNLIANNNPGIWTFNALLKVLIHFKATLEKQHTGDIVVNCGDKVVILTVIDDNFLESKAHIFDKSNCCLTIFGKVLKHCSKNENLSLLRKTGHHDYYEGFLNNLEPYLNILRNNGISIPNPPKINYDENTLFVIPISIYI</sequence>
<evidence type="ECO:0000313" key="4">
    <source>
        <dbReference type="Proteomes" id="UP000095488"/>
    </source>
</evidence>
<dbReference type="EMBL" id="CYZR01000002">
    <property type="protein sequence ID" value="CUN57027.1"/>
    <property type="molecule type" value="Genomic_DNA"/>
</dbReference>
<keyword evidence="2" id="KW-0812">Transmembrane</keyword>
<organism evidence="3 4">
    <name type="scientific">Sarcina ventriculi</name>
    <name type="common">Clostridium ventriculi</name>
    <dbReference type="NCBI Taxonomy" id="1267"/>
    <lineage>
        <taxon>Bacteria</taxon>
        <taxon>Bacillati</taxon>
        <taxon>Bacillota</taxon>
        <taxon>Clostridia</taxon>
        <taxon>Eubacteriales</taxon>
        <taxon>Clostridiaceae</taxon>
        <taxon>Sarcina</taxon>
    </lineage>
</organism>
<feature type="transmembrane region" description="Helical" evidence="2">
    <location>
        <begin position="16"/>
        <end position="37"/>
    </location>
</feature>
<gene>
    <name evidence="3" type="ORF">ERS852473_00507</name>
</gene>
<evidence type="ECO:0000256" key="1">
    <source>
        <dbReference type="SAM" id="MobiDB-lite"/>
    </source>
</evidence>
<accession>A0ABM9UMS1</accession>